<comment type="function">
    <text evidence="9">Essential for recycling GMP and indirectly, cGMP.</text>
</comment>
<dbReference type="HAMAP" id="MF_00328">
    <property type="entry name" value="Guanylate_kinase"/>
    <property type="match status" value="1"/>
</dbReference>
<dbReference type="PANTHER" id="PTHR23117:SF13">
    <property type="entry name" value="GUANYLATE KINASE"/>
    <property type="match status" value="1"/>
</dbReference>
<dbReference type="STRING" id="28122.SAMN02745108_02131"/>
<reference evidence="11" key="2">
    <citation type="submission" date="2016-11" db="EMBL/GenBank/DDBJ databases">
        <authorList>
            <person name="Jaros S."/>
            <person name="Januszkiewicz K."/>
            <person name="Wedrychowicz H."/>
        </authorList>
    </citation>
    <scope>NUCLEOTIDE SEQUENCE [LARGE SCALE GENOMIC DNA]</scope>
    <source>
        <strain evidence="11">UWOS</strain>
    </source>
</reference>
<evidence type="ECO:0000313" key="12">
    <source>
        <dbReference type="EMBL" id="SJZ97572.1"/>
    </source>
</evidence>
<comment type="catalytic activity">
    <reaction evidence="9">
        <text>GMP + ATP = GDP + ADP</text>
        <dbReference type="Rhea" id="RHEA:20780"/>
        <dbReference type="ChEBI" id="CHEBI:30616"/>
        <dbReference type="ChEBI" id="CHEBI:58115"/>
        <dbReference type="ChEBI" id="CHEBI:58189"/>
        <dbReference type="ChEBI" id="CHEBI:456216"/>
        <dbReference type="EC" id="2.7.4.8"/>
    </reaction>
</comment>
<dbReference type="GO" id="GO:0005524">
    <property type="term" value="F:ATP binding"/>
    <property type="evidence" value="ECO:0007669"/>
    <property type="project" value="UniProtKB-UniRule"/>
</dbReference>
<dbReference type="RefSeq" id="WP_073302503.1">
    <property type="nucleotide sequence ID" value="NZ_FRAW01000003.1"/>
</dbReference>
<dbReference type="InterPro" id="IPR008145">
    <property type="entry name" value="GK/Ca_channel_bsu"/>
</dbReference>
<dbReference type="Proteomes" id="UP000190449">
    <property type="component" value="Unassembled WGS sequence"/>
</dbReference>
<evidence type="ECO:0000256" key="1">
    <source>
        <dbReference type="ARBA" id="ARBA00005790"/>
    </source>
</evidence>
<dbReference type="InterPro" id="IPR008144">
    <property type="entry name" value="Guanylate_kin-like_dom"/>
</dbReference>
<dbReference type="PROSITE" id="PS50052">
    <property type="entry name" value="GUANYLATE_KINASE_2"/>
    <property type="match status" value="1"/>
</dbReference>
<dbReference type="InterPro" id="IPR027417">
    <property type="entry name" value="P-loop_NTPase"/>
</dbReference>
<keyword evidence="5 9" id="KW-0547">Nucleotide-binding</keyword>
<comment type="subcellular location">
    <subcellularLocation>
        <location evidence="9">Cytoplasm</location>
    </subcellularLocation>
</comment>
<evidence type="ECO:0000256" key="7">
    <source>
        <dbReference type="ARBA" id="ARBA00022840"/>
    </source>
</evidence>
<dbReference type="EC" id="2.7.4.8" evidence="2 9"/>
<evidence type="ECO:0000256" key="5">
    <source>
        <dbReference type="ARBA" id="ARBA00022741"/>
    </source>
</evidence>
<keyword evidence="4 9" id="KW-0808">Transferase</keyword>
<dbReference type="Pfam" id="PF00625">
    <property type="entry name" value="Guanylate_kin"/>
    <property type="match status" value="1"/>
</dbReference>
<evidence type="ECO:0000256" key="2">
    <source>
        <dbReference type="ARBA" id="ARBA00012961"/>
    </source>
</evidence>
<dbReference type="GO" id="GO:0005829">
    <property type="term" value="C:cytosol"/>
    <property type="evidence" value="ECO:0007669"/>
    <property type="project" value="TreeGrafter"/>
</dbReference>
<dbReference type="FunFam" id="3.30.63.10:FF:000002">
    <property type="entry name" value="Guanylate kinase 1"/>
    <property type="match status" value="1"/>
</dbReference>
<dbReference type="Proteomes" id="UP000184275">
    <property type="component" value="Unassembled WGS sequence"/>
</dbReference>
<keyword evidence="6 9" id="KW-0418">Kinase</keyword>
<dbReference type="PANTHER" id="PTHR23117">
    <property type="entry name" value="GUANYLATE KINASE-RELATED"/>
    <property type="match status" value="1"/>
</dbReference>
<dbReference type="InterPro" id="IPR017665">
    <property type="entry name" value="Guanylate_kinase"/>
</dbReference>
<feature type="binding site" evidence="9">
    <location>
        <begin position="10"/>
        <end position="17"/>
    </location>
    <ligand>
        <name>ATP</name>
        <dbReference type="ChEBI" id="CHEBI:30616"/>
    </ligand>
</feature>
<dbReference type="Gene3D" id="3.40.50.300">
    <property type="entry name" value="P-loop containing nucleotide triphosphate hydrolases"/>
    <property type="match status" value="1"/>
</dbReference>
<gene>
    <name evidence="9" type="primary">gmk</name>
    <name evidence="12" type="ORF">SAMN02745108_02131</name>
    <name evidence="11" type="ORF">SAMN05720469_103144</name>
</gene>
<dbReference type="EMBL" id="FRAW01000003">
    <property type="protein sequence ID" value="SHK28609.1"/>
    <property type="molecule type" value="Genomic_DNA"/>
</dbReference>
<accession>A0A1T4Q1D1</accession>
<evidence type="ECO:0000313" key="13">
    <source>
        <dbReference type="Proteomes" id="UP000184275"/>
    </source>
</evidence>
<dbReference type="Gene3D" id="3.30.63.10">
    <property type="entry name" value="Guanylate Kinase phosphate binding domain"/>
    <property type="match status" value="1"/>
</dbReference>
<dbReference type="NCBIfam" id="TIGR03263">
    <property type="entry name" value="guanyl_kin"/>
    <property type="match status" value="1"/>
</dbReference>
<evidence type="ECO:0000256" key="4">
    <source>
        <dbReference type="ARBA" id="ARBA00022679"/>
    </source>
</evidence>
<sequence length="185" mass="21350">MKHDLFVMSAPSGAGKTTLKDLVIHEFPDMVYSISATTRPAREGEIDGVHYFFKTRDEFQKMIANDELVEWNEVHGNFYGTPKSFVEKMLADGKRVLFDLDVFGKVNFDKVYPDAVGILILPPSLQVLEERLRHRATDSEEVIELRLHNAKKEIEFAEKHGKYEHTIINDDLERAADQLRKIFLE</sequence>
<dbReference type="EMBL" id="FUWU01000041">
    <property type="protein sequence ID" value="SJZ97572.1"/>
    <property type="molecule type" value="Genomic_DNA"/>
</dbReference>
<reference evidence="13" key="1">
    <citation type="submission" date="2016-11" db="EMBL/GenBank/DDBJ databases">
        <authorList>
            <person name="Varghese N."/>
            <person name="Submissions S."/>
        </authorList>
    </citation>
    <scope>NUCLEOTIDE SEQUENCE [LARGE SCALE GENOMIC DNA]</scope>
    <source>
        <strain evidence="13">UWOS</strain>
    </source>
</reference>
<dbReference type="InterPro" id="IPR020590">
    <property type="entry name" value="Guanylate_kinase_CS"/>
</dbReference>
<keyword evidence="13" id="KW-1185">Reference proteome</keyword>
<keyword evidence="9" id="KW-0963">Cytoplasm</keyword>
<evidence type="ECO:0000256" key="8">
    <source>
        <dbReference type="ARBA" id="ARBA00030128"/>
    </source>
</evidence>
<proteinExistence type="inferred from homology"/>
<organism evidence="11 13">
    <name type="scientific">Fibrobacter intestinalis</name>
    <dbReference type="NCBI Taxonomy" id="28122"/>
    <lineage>
        <taxon>Bacteria</taxon>
        <taxon>Pseudomonadati</taxon>
        <taxon>Fibrobacterota</taxon>
        <taxon>Fibrobacteria</taxon>
        <taxon>Fibrobacterales</taxon>
        <taxon>Fibrobacteraceae</taxon>
        <taxon>Fibrobacter</taxon>
    </lineage>
</organism>
<evidence type="ECO:0000259" key="10">
    <source>
        <dbReference type="PROSITE" id="PS50052"/>
    </source>
</evidence>
<dbReference type="SUPFAM" id="SSF52540">
    <property type="entry name" value="P-loop containing nucleoside triphosphate hydrolases"/>
    <property type="match status" value="1"/>
</dbReference>
<reference evidence="12 14" key="3">
    <citation type="submission" date="2017-02" db="EMBL/GenBank/DDBJ databases">
        <authorList>
            <person name="Peterson S.W."/>
        </authorList>
    </citation>
    <scope>NUCLEOTIDE SEQUENCE [LARGE SCALE GENOMIC DNA]</scope>
    <source>
        <strain evidence="12 14">ATCC 43854</strain>
    </source>
</reference>
<evidence type="ECO:0000256" key="6">
    <source>
        <dbReference type="ARBA" id="ARBA00022777"/>
    </source>
</evidence>
<dbReference type="PROSITE" id="PS00856">
    <property type="entry name" value="GUANYLATE_KINASE_1"/>
    <property type="match status" value="1"/>
</dbReference>
<protein>
    <recommendedName>
        <fullName evidence="3 9">Guanylate kinase</fullName>
        <ecNumber evidence="2 9">2.7.4.8</ecNumber>
    </recommendedName>
    <alternativeName>
        <fullName evidence="8 9">GMP kinase</fullName>
    </alternativeName>
</protein>
<dbReference type="GO" id="GO:0004385">
    <property type="term" value="F:GMP kinase activity"/>
    <property type="evidence" value="ECO:0007669"/>
    <property type="project" value="UniProtKB-UniRule"/>
</dbReference>
<evidence type="ECO:0000256" key="3">
    <source>
        <dbReference type="ARBA" id="ARBA00016296"/>
    </source>
</evidence>
<evidence type="ECO:0000313" key="11">
    <source>
        <dbReference type="EMBL" id="SHK28609.1"/>
    </source>
</evidence>
<dbReference type="SMART" id="SM00072">
    <property type="entry name" value="GuKc"/>
    <property type="match status" value="1"/>
</dbReference>
<evidence type="ECO:0000256" key="9">
    <source>
        <dbReference type="HAMAP-Rule" id="MF_00328"/>
    </source>
</evidence>
<evidence type="ECO:0000313" key="14">
    <source>
        <dbReference type="Proteomes" id="UP000190449"/>
    </source>
</evidence>
<comment type="similarity">
    <text evidence="1 9">Belongs to the guanylate kinase family.</text>
</comment>
<keyword evidence="7 9" id="KW-0067">ATP-binding</keyword>
<accession>A0A1M6R812</accession>
<dbReference type="AlphaFoldDB" id="A0A1M6R812"/>
<feature type="domain" description="Guanylate kinase-like" evidence="10">
    <location>
        <begin position="3"/>
        <end position="184"/>
    </location>
</feature>
<name>A0A1M6R812_9BACT</name>
<dbReference type="CDD" id="cd00071">
    <property type="entry name" value="GMPK"/>
    <property type="match status" value="1"/>
</dbReference>